<evidence type="ECO:0000256" key="6">
    <source>
        <dbReference type="ARBA" id="ARBA00022960"/>
    </source>
</evidence>
<dbReference type="Pfam" id="PF00905">
    <property type="entry name" value="Transpeptidase"/>
    <property type="match status" value="1"/>
</dbReference>
<feature type="coiled-coil region" evidence="11">
    <location>
        <begin position="390"/>
        <end position="421"/>
    </location>
</feature>
<keyword evidence="6" id="KW-0133">Cell shape</keyword>
<evidence type="ECO:0000259" key="13">
    <source>
        <dbReference type="Pfam" id="PF00905"/>
    </source>
</evidence>
<keyword evidence="4" id="KW-1003">Cell membrane</keyword>
<evidence type="ECO:0000256" key="9">
    <source>
        <dbReference type="ARBA" id="ARBA00023136"/>
    </source>
</evidence>
<evidence type="ECO:0000256" key="4">
    <source>
        <dbReference type="ARBA" id="ARBA00022475"/>
    </source>
</evidence>
<evidence type="ECO:0000256" key="12">
    <source>
        <dbReference type="SAM" id="Phobius"/>
    </source>
</evidence>
<dbReference type="InterPro" id="IPR050515">
    <property type="entry name" value="Beta-lactam/transpept"/>
</dbReference>
<dbReference type="InterPro" id="IPR001460">
    <property type="entry name" value="PCN-bd_Tpept"/>
</dbReference>
<evidence type="ECO:0000313" key="15">
    <source>
        <dbReference type="EMBL" id="TCT14968.1"/>
    </source>
</evidence>
<keyword evidence="7" id="KW-0573">Peptidoglycan synthesis</keyword>
<dbReference type="PANTHER" id="PTHR30627:SF2">
    <property type="entry name" value="PEPTIDOGLYCAN D,D-TRANSPEPTIDASE MRDA"/>
    <property type="match status" value="1"/>
</dbReference>
<evidence type="ECO:0000256" key="5">
    <source>
        <dbReference type="ARBA" id="ARBA00022692"/>
    </source>
</evidence>
<dbReference type="GO" id="GO:0008360">
    <property type="term" value="P:regulation of cell shape"/>
    <property type="evidence" value="ECO:0007669"/>
    <property type="project" value="UniProtKB-KW"/>
</dbReference>
<dbReference type="AlphaFoldDB" id="A0A4R3MQX3"/>
<sequence>MIKKAFKHILKFFTHRLSILTIIIIFMFSVLINRLFTLQIIQGEEHLNSFTLRIIKERDLGTTRGNIYDRYGRPLAVNQLAYSVIIDDSYDVDDKNEMIHELITIIEKNGDNIINDLPIIINEVGEYEFLGNNTRITRFKRDIFGQNIKDEQLEMNAREMLEYMGGDKFFKLAPDRYSKEEALKIIAIRYALYLNRYYKYRPETIAIDINERTLAAIKENSIKFPGVSILQDPIRVYPEGEYFAHIIGYTGSITESQLQQLRLHDETYDQNDIVGQIGIESEMEVYLRGSTGAEKVFVNSLGKTIDVAERIDPVPGKDVYLTIDKQLQVGAYNELEKQLATILARRIVNNKSSNTDLVVSDVFMAFLNNNIISLREIERNVESELQKNIYDKYINKKDSLLNNIERQLKDEARSIMLLNSELRDFTKYVYNHLLSQQVIVISAENRNRDSVYRSFMNESISFKEFLEHAIVSNYIDLERIGLSSNYYNNDEIYNILVDFIISSIRNNRELEKKVYSYLIESHAISNKDMILLIYEQGILEYDEEMIGKVLSNSIMPIDFIKDKILNLEITPKQLALEPYSGSVVVTDVHSGEVLALVSYPSYDNNRLVNGMDNAYWVELNTDLSTPMFHRALQQRTAPGSTFKMISALAGLSEGVIRPNETIRDEGLFTKISPPVSTWAWGRNRTTAGHLNVIDAIAYSCNYFFSEVAFRLSTRESRNYNSALGINYLGKYATMFGLDQRTGIELPEYSPQISNQDAVRSSIGQGTNNFTSAHLTRYMATLANGGTINQLRIIDKIVNPNKTVHEQRETEVHGISEFNEQHLNIIREGMYFVTNGTRRGTAVSLFRGFPVTVAGKTGTAQERVDGLSHALFSGYAPYENPEVAITVVIPNGMSSNEAAIVAREVLRHYFALNNTNEKFSYENTLR</sequence>
<comment type="subcellular location">
    <subcellularLocation>
        <location evidence="2">Cell membrane</location>
    </subcellularLocation>
    <subcellularLocation>
        <location evidence="1">Membrane</location>
        <topology evidence="1">Single-pass membrane protein</topology>
    </subcellularLocation>
</comment>
<dbReference type="InterPro" id="IPR012338">
    <property type="entry name" value="Beta-lactam/transpept-like"/>
</dbReference>
<keyword evidence="5 12" id="KW-0812">Transmembrane</keyword>
<dbReference type="Gene3D" id="3.90.1310.10">
    <property type="entry name" value="Penicillin-binding protein 2a (Domain 2)"/>
    <property type="match status" value="1"/>
</dbReference>
<dbReference type="PANTHER" id="PTHR30627">
    <property type="entry name" value="PEPTIDOGLYCAN D,D-TRANSPEPTIDASE"/>
    <property type="match status" value="1"/>
</dbReference>
<dbReference type="RefSeq" id="WP_165878515.1">
    <property type="nucleotide sequence ID" value="NZ_SMAL01000004.1"/>
</dbReference>
<evidence type="ECO:0000259" key="14">
    <source>
        <dbReference type="Pfam" id="PF03717"/>
    </source>
</evidence>
<keyword evidence="10" id="KW-0961">Cell wall biogenesis/degradation</keyword>
<reference evidence="15 16" key="1">
    <citation type="submission" date="2019-03" db="EMBL/GenBank/DDBJ databases">
        <title>Genomic Encyclopedia of Type Strains, Phase IV (KMG-IV): sequencing the most valuable type-strain genomes for metagenomic binning, comparative biology and taxonomic classification.</title>
        <authorList>
            <person name="Goeker M."/>
        </authorList>
    </citation>
    <scope>NUCLEOTIDE SEQUENCE [LARGE SCALE GENOMIC DNA]</scope>
    <source>
        <strain evidence="15 16">DSM 24629</strain>
    </source>
</reference>
<dbReference type="Gene3D" id="1.10.10.1230">
    <property type="entry name" value="Penicillin-binding protein, N-terminal non-catalytic domain, head sub-domain"/>
    <property type="match status" value="1"/>
</dbReference>
<dbReference type="GO" id="GO:0005886">
    <property type="term" value="C:plasma membrane"/>
    <property type="evidence" value="ECO:0007669"/>
    <property type="project" value="UniProtKB-SubCell"/>
</dbReference>
<feature type="domain" description="Penicillin-binding protein transpeptidase" evidence="13">
    <location>
        <begin position="581"/>
        <end position="904"/>
    </location>
</feature>
<dbReference type="Proteomes" id="UP000294902">
    <property type="component" value="Unassembled WGS sequence"/>
</dbReference>
<evidence type="ECO:0000256" key="11">
    <source>
        <dbReference type="SAM" id="Coils"/>
    </source>
</evidence>
<accession>A0A4R3MQX3</accession>
<feature type="domain" description="Penicillin-binding protein dimerisation" evidence="14">
    <location>
        <begin position="63"/>
        <end position="306"/>
    </location>
</feature>
<dbReference type="GO" id="GO:0071555">
    <property type="term" value="P:cell wall organization"/>
    <property type="evidence" value="ECO:0007669"/>
    <property type="project" value="UniProtKB-KW"/>
</dbReference>
<evidence type="ECO:0000256" key="10">
    <source>
        <dbReference type="ARBA" id="ARBA00023316"/>
    </source>
</evidence>
<proteinExistence type="inferred from homology"/>
<dbReference type="InterPro" id="IPR036138">
    <property type="entry name" value="PBP_dimer_sf"/>
</dbReference>
<dbReference type="GO" id="GO:0008658">
    <property type="term" value="F:penicillin binding"/>
    <property type="evidence" value="ECO:0007669"/>
    <property type="project" value="InterPro"/>
</dbReference>
<evidence type="ECO:0000256" key="7">
    <source>
        <dbReference type="ARBA" id="ARBA00022984"/>
    </source>
</evidence>
<keyword evidence="8 12" id="KW-1133">Transmembrane helix</keyword>
<gene>
    <name evidence="15" type="ORF">EDC18_104118</name>
</gene>
<dbReference type="SUPFAM" id="SSF56601">
    <property type="entry name" value="beta-lactamase/transpeptidase-like"/>
    <property type="match status" value="1"/>
</dbReference>
<feature type="transmembrane region" description="Helical" evidence="12">
    <location>
        <begin position="12"/>
        <end position="32"/>
    </location>
</feature>
<dbReference type="GO" id="GO:0071972">
    <property type="term" value="F:peptidoglycan L,D-transpeptidase activity"/>
    <property type="evidence" value="ECO:0007669"/>
    <property type="project" value="TreeGrafter"/>
</dbReference>
<keyword evidence="16" id="KW-1185">Reference proteome</keyword>
<dbReference type="GO" id="GO:0009252">
    <property type="term" value="P:peptidoglycan biosynthetic process"/>
    <property type="evidence" value="ECO:0007669"/>
    <property type="project" value="UniProtKB-KW"/>
</dbReference>
<dbReference type="EMBL" id="SMAL01000004">
    <property type="protein sequence ID" value="TCT14968.1"/>
    <property type="molecule type" value="Genomic_DNA"/>
</dbReference>
<evidence type="ECO:0000313" key="16">
    <source>
        <dbReference type="Proteomes" id="UP000294902"/>
    </source>
</evidence>
<evidence type="ECO:0000256" key="3">
    <source>
        <dbReference type="ARBA" id="ARBA00007171"/>
    </source>
</evidence>
<dbReference type="InterPro" id="IPR005311">
    <property type="entry name" value="PBP_dimer"/>
</dbReference>
<protein>
    <submittedName>
        <fullName evidence="15">Penicillin-binding protein 2</fullName>
    </submittedName>
</protein>
<dbReference type="SUPFAM" id="SSF56519">
    <property type="entry name" value="Penicillin binding protein dimerisation domain"/>
    <property type="match status" value="1"/>
</dbReference>
<organism evidence="15 16">
    <name type="scientific">Natranaerovirga pectinivora</name>
    <dbReference type="NCBI Taxonomy" id="682400"/>
    <lineage>
        <taxon>Bacteria</taxon>
        <taxon>Bacillati</taxon>
        <taxon>Bacillota</taxon>
        <taxon>Clostridia</taxon>
        <taxon>Lachnospirales</taxon>
        <taxon>Natranaerovirgaceae</taxon>
        <taxon>Natranaerovirga</taxon>
    </lineage>
</organism>
<name>A0A4R3MQX3_9FIRM</name>
<evidence type="ECO:0000256" key="2">
    <source>
        <dbReference type="ARBA" id="ARBA00004236"/>
    </source>
</evidence>
<dbReference type="Gene3D" id="3.40.710.10">
    <property type="entry name" value="DD-peptidase/beta-lactamase superfamily"/>
    <property type="match status" value="1"/>
</dbReference>
<evidence type="ECO:0000256" key="1">
    <source>
        <dbReference type="ARBA" id="ARBA00004167"/>
    </source>
</evidence>
<keyword evidence="9 12" id="KW-0472">Membrane</keyword>
<keyword evidence="11" id="KW-0175">Coiled coil</keyword>
<evidence type="ECO:0000256" key="8">
    <source>
        <dbReference type="ARBA" id="ARBA00022989"/>
    </source>
</evidence>
<dbReference type="Pfam" id="PF03717">
    <property type="entry name" value="PBP_dimer"/>
    <property type="match status" value="1"/>
</dbReference>
<comment type="similarity">
    <text evidence="3">Belongs to the transpeptidase family.</text>
</comment>
<comment type="caution">
    <text evidence="15">The sequence shown here is derived from an EMBL/GenBank/DDBJ whole genome shotgun (WGS) entry which is preliminary data.</text>
</comment>